<dbReference type="SUPFAM" id="SSF117281">
    <property type="entry name" value="Kelch motif"/>
    <property type="match status" value="1"/>
</dbReference>
<name>A0A7J6QBI3_PEROL</name>
<dbReference type="AlphaFoldDB" id="A0A7J6QBI3"/>
<proteinExistence type="predicted"/>
<dbReference type="Gene3D" id="2.120.10.80">
    <property type="entry name" value="Kelch-type beta propeller"/>
    <property type="match status" value="2"/>
</dbReference>
<keyword evidence="2" id="KW-1185">Reference proteome</keyword>
<evidence type="ECO:0000313" key="1">
    <source>
        <dbReference type="EMBL" id="KAF4705713.1"/>
    </source>
</evidence>
<reference evidence="1 2" key="1">
    <citation type="submission" date="2020-04" db="EMBL/GenBank/DDBJ databases">
        <title>Perkinsus olseni comparative genomics.</title>
        <authorList>
            <person name="Bogema D.R."/>
        </authorList>
    </citation>
    <scope>NUCLEOTIDE SEQUENCE [LARGE SCALE GENOMIC DNA]</scope>
    <source>
        <strain evidence="1 2">ATCC PRA-207</strain>
    </source>
</reference>
<dbReference type="PANTHER" id="PTHR23244:SF498">
    <property type="entry name" value="C2 DOMAIN-CONTAINING PROTEIN"/>
    <property type="match status" value="1"/>
</dbReference>
<dbReference type="Proteomes" id="UP000553632">
    <property type="component" value="Unassembled WGS sequence"/>
</dbReference>
<dbReference type="PANTHER" id="PTHR23244">
    <property type="entry name" value="KELCH REPEAT DOMAIN"/>
    <property type="match status" value="1"/>
</dbReference>
<sequence length="560" mass="62005">MLVKGLRSCFCVEEGSRRRKGVPCKLTMPSFTGLAEHIYAEVLLRYADTRSLIALGKTSRFFKEYVNAIGLWSELLMQLDPMGSPRSSCKTLEELKSSTVDLDIGLAWLRVKDTTIMNAEVAVENYWGAQSAHCLVLSDRLGLLLLLAGGYYGESSGGLENLPLRCAAVVDTTTTPVTLTPCHFDAPPALNMHGAACDIITDDTTSTVRAEVYSFGGGNHVAADADLTRLTIQYAHGVTLDDRPSLVGEVIEPSDESPRPLARSGAQGVLWKGTFILHAGRGVDNVFLDDLWQFDLAARTWREIEVAGPSPPSRLWHSSQRVGSHWIVFGGSEWRFSPDEVNMDDSGKIWILDLPTLTWTSVSDPSGVGPPLLLGNAVVALSSREVLTFGGCKTYNYDRMSRSYGSLYEDICAPWRFDLAKKKWAKIGCKMTLHEEVGQPVLETRYRSHCGAAYLKSQRKIYVFGGARYFLGEYFHDLTAFDLDESTIPPERPKVHLNMLQGVRWTRQFRLTPGVIGRARCLARDGLIAREVLNSLIYTDGDQNEEMAVDDDDSPGFESD</sequence>
<accession>A0A7J6QBI3</accession>
<comment type="caution">
    <text evidence="1">The sequence shown here is derived from an EMBL/GenBank/DDBJ whole genome shotgun (WGS) entry which is preliminary data.</text>
</comment>
<gene>
    <name evidence="1" type="ORF">FOZ63_030090</name>
</gene>
<organism evidence="1 2">
    <name type="scientific">Perkinsus olseni</name>
    <name type="common">Perkinsus atlanticus</name>
    <dbReference type="NCBI Taxonomy" id="32597"/>
    <lineage>
        <taxon>Eukaryota</taxon>
        <taxon>Sar</taxon>
        <taxon>Alveolata</taxon>
        <taxon>Perkinsozoa</taxon>
        <taxon>Perkinsea</taxon>
        <taxon>Perkinsida</taxon>
        <taxon>Perkinsidae</taxon>
        <taxon>Perkinsus</taxon>
    </lineage>
</organism>
<protein>
    <submittedName>
        <fullName evidence="1">Uncharacterized protein</fullName>
    </submittedName>
</protein>
<evidence type="ECO:0000313" key="2">
    <source>
        <dbReference type="Proteomes" id="UP000553632"/>
    </source>
</evidence>
<dbReference type="EMBL" id="JABANO010034095">
    <property type="protein sequence ID" value="KAF4705713.1"/>
    <property type="molecule type" value="Genomic_DNA"/>
</dbReference>
<dbReference type="InterPro" id="IPR015915">
    <property type="entry name" value="Kelch-typ_b-propeller"/>
</dbReference>
<dbReference type="Pfam" id="PF24681">
    <property type="entry name" value="Kelch_KLHDC2_KLHL20_DRC7"/>
    <property type="match status" value="1"/>
</dbReference>